<keyword evidence="5" id="KW-1185">Reference proteome</keyword>
<feature type="region of interest" description="Disordered" evidence="2">
    <location>
        <begin position="181"/>
        <end position="202"/>
    </location>
</feature>
<dbReference type="EMBL" id="JACXYZ010000001">
    <property type="protein sequence ID" value="MBD3925355.1"/>
    <property type="molecule type" value="Genomic_DNA"/>
</dbReference>
<feature type="domain" description="Nudix hydrolase" evidence="3">
    <location>
        <begin position="45"/>
        <end position="179"/>
    </location>
</feature>
<organism evidence="4 5">
    <name type="scientific">Nocardioides cavernae</name>
    <dbReference type="NCBI Taxonomy" id="1921566"/>
    <lineage>
        <taxon>Bacteria</taxon>
        <taxon>Bacillati</taxon>
        <taxon>Actinomycetota</taxon>
        <taxon>Actinomycetes</taxon>
        <taxon>Propionibacteriales</taxon>
        <taxon>Nocardioidaceae</taxon>
        <taxon>Nocardioides</taxon>
    </lineage>
</organism>
<comment type="similarity">
    <text evidence="1">Belongs to the Nudix hydrolase family.</text>
</comment>
<sequence length="202" mass="21149">MTLHASAVATLAAWVAPTPAQGALRDRYLAHLAAHPDGLAKACFPDHLTAGAIVVSPDAGAVLLNHHRKADAWLAFGGHLEPGDASLAGGARRELVEESGLTSFDFDEEPLSLDEHAVEFCSDRGTVHHLDVRFLATAEPDAAHATSEESLDVRWWPVDALPATFDDMYVLIEAAVARVRAGPSSAQSSSTPGGGSSRAAAE</sequence>
<evidence type="ECO:0000313" key="5">
    <source>
        <dbReference type="Proteomes" id="UP000618818"/>
    </source>
</evidence>
<dbReference type="Gene3D" id="3.90.79.10">
    <property type="entry name" value="Nucleoside Triphosphate Pyrophosphohydrolase"/>
    <property type="match status" value="1"/>
</dbReference>
<name>A0ABR8NB51_9ACTN</name>
<dbReference type="PANTHER" id="PTHR43736">
    <property type="entry name" value="ADP-RIBOSE PYROPHOSPHATASE"/>
    <property type="match status" value="1"/>
</dbReference>
<dbReference type="CDD" id="cd03674">
    <property type="entry name" value="NUDIX_Hydrolase"/>
    <property type="match status" value="1"/>
</dbReference>
<reference evidence="4 5" key="1">
    <citation type="submission" date="2020-09" db="EMBL/GenBank/DDBJ databases">
        <title>novel species in genus Nocardioides.</title>
        <authorList>
            <person name="Zhang G."/>
        </authorList>
    </citation>
    <scope>NUCLEOTIDE SEQUENCE [LARGE SCALE GENOMIC DNA]</scope>
    <source>
        <strain evidence="4 5">KCTC 39551</strain>
    </source>
</reference>
<dbReference type="RefSeq" id="WP_191195016.1">
    <property type="nucleotide sequence ID" value="NZ_JACXYZ010000001.1"/>
</dbReference>
<gene>
    <name evidence="4" type="ORF">IEZ26_12020</name>
</gene>
<evidence type="ECO:0000313" key="4">
    <source>
        <dbReference type="EMBL" id="MBD3925355.1"/>
    </source>
</evidence>
<proteinExistence type="inferred from homology"/>
<dbReference type="Pfam" id="PF00293">
    <property type="entry name" value="NUDIX"/>
    <property type="match status" value="1"/>
</dbReference>
<evidence type="ECO:0000256" key="2">
    <source>
        <dbReference type="SAM" id="MobiDB-lite"/>
    </source>
</evidence>
<accession>A0ABR8NB51</accession>
<dbReference type="PROSITE" id="PS51462">
    <property type="entry name" value="NUDIX"/>
    <property type="match status" value="1"/>
</dbReference>
<protein>
    <submittedName>
        <fullName evidence="4">NUDIX domain-containing protein</fullName>
    </submittedName>
</protein>
<dbReference type="PANTHER" id="PTHR43736:SF1">
    <property type="entry name" value="DIHYDRONEOPTERIN TRIPHOSPHATE DIPHOSPHATASE"/>
    <property type="match status" value="1"/>
</dbReference>
<evidence type="ECO:0000256" key="1">
    <source>
        <dbReference type="ARBA" id="ARBA00005582"/>
    </source>
</evidence>
<dbReference type="SUPFAM" id="SSF55811">
    <property type="entry name" value="Nudix"/>
    <property type="match status" value="1"/>
</dbReference>
<dbReference type="InterPro" id="IPR015797">
    <property type="entry name" value="NUDIX_hydrolase-like_dom_sf"/>
</dbReference>
<evidence type="ECO:0000259" key="3">
    <source>
        <dbReference type="PROSITE" id="PS51462"/>
    </source>
</evidence>
<comment type="caution">
    <text evidence="4">The sequence shown here is derived from an EMBL/GenBank/DDBJ whole genome shotgun (WGS) entry which is preliminary data.</text>
</comment>
<dbReference type="InterPro" id="IPR000086">
    <property type="entry name" value="NUDIX_hydrolase_dom"/>
</dbReference>
<dbReference type="Proteomes" id="UP000618818">
    <property type="component" value="Unassembled WGS sequence"/>
</dbReference>